<evidence type="ECO:0000313" key="2">
    <source>
        <dbReference type="Proteomes" id="UP001175271"/>
    </source>
</evidence>
<name>A0AA39HKG0_9BILA</name>
<proteinExistence type="predicted"/>
<dbReference type="AlphaFoldDB" id="A0AA39HKG0"/>
<protein>
    <submittedName>
        <fullName evidence="1">Uncharacterized protein</fullName>
    </submittedName>
</protein>
<comment type="caution">
    <text evidence="1">The sequence shown here is derived from an EMBL/GenBank/DDBJ whole genome shotgun (WGS) entry which is preliminary data.</text>
</comment>
<keyword evidence="2" id="KW-1185">Reference proteome</keyword>
<evidence type="ECO:0000313" key="1">
    <source>
        <dbReference type="EMBL" id="KAK0406302.1"/>
    </source>
</evidence>
<gene>
    <name evidence="1" type="ORF">QR680_018490</name>
</gene>
<accession>A0AA39HKG0</accession>
<organism evidence="1 2">
    <name type="scientific">Steinernema hermaphroditum</name>
    <dbReference type="NCBI Taxonomy" id="289476"/>
    <lineage>
        <taxon>Eukaryota</taxon>
        <taxon>Metazoa</taxon>
        <taxon>Ecdysozoa</taxon>
        <taxon>Nematoda</taxon>
        <taxon>Chromadorea</taxon>
        <taxon>Rhabditida</taxon>
        <taxon>Tylenchina</taxon>
        <taxon>Panagrolaimomorpha</taxon>
        <taxon>Strongyloidoidea</taxon>
        <taxon>Steinernematidae</taxon>
        <taxon>Steinernema</taxon>
    </lineage>
</organism>
<sequence length="112" mass="13200">MRRKLQCHQEEACFDEPTVTASSKAEARSPLRQAQANSTDFEGREAFLEVDWRARKNFHVLKLLFKEHVNLKISIRQMELHNRNPCRQHLNRLDALPRCPAVQRSNQKTLKH</sequence>
<dbReference type="EMBL" id="JAUCMV010000004">
    <property type="protein sequence ID" value="KAK0406302.1"/>
    <property type="molecule type" value="Genomic_DNA"/>
</dbReference>
<reference evidence="1" key="1">
    <citation type="submission" date="2023-06" db="EMBL/GenBank/DDBJ databases">
        <title>Genomic analysis of the entomopathogenic nematode Steinernema hermaphroditum.</title>
        <authorList>
            <person name="Schwarz E.M."/>
            <person name="Heppert J.K."/>
            <person name="Baniya A."/>
            <person name="Schwartz H.T."/>
            <person name="Tan C.-H."/>
            <person name="Antoshechkin I."/>
            <person name="Sternberg P.W."/>
            <person name="Goodrich-Blair H."/>
            <person name="Dillman A.R."/>
        </authorList>
    </citation>
    <scope>NUCLEOTIDE SEQUENCE</scope>
    <source>
        <strain evidence="1">PS9179</strain>
        <tissue evidence="1">Whole animal</tissue>
    </source>
</reference>
<dbReference type="Proteomes" id="UP001175271">
    <property type="component" value="Unassembled WGS sequence"/>
</dbReference>